<gene>
    <name evidence="2" type="ORF">GAYE_HTGSCF31FUTG100G0355</name>
    <name evidence="3" type="ORF">GAYE_PCTG32G0765</name>
</gene>
<feature type="domain" description="LYR motif-containing protein Cup1-like N-terminal" evidence="1">
    <location>
        <begin position="17"/>
        <end position="99"/>
    </location>
</feature>
<evidence type="ECO:0000313" key="4">
    <source>
        <dbReference type="Proteomes" id="UP001300502"/>
    </source>
</evidence>
<dbReference type="InterPro" id="IPR046896">
    <property type="entry name" value="Cup1-like_N"/>
</dbReference>
<evidence type="ECO:0000313" key="2">
    <source>
        <dbReference type="EMBL" id="KAK4522467.1"/>
    </source>
</evidence>
<name>A0AAV9I3C3_9RHOD</name>
<dbReference type="AlphaFoldDB" id="A0AAV9I3C3"/>
<organism evidence="2 4">
    <name type="scientific">Galdieria yellowstonensis</name>
    <dbReference type="NCBI Taxonomy" id="3028027"/>
    <lineage>
        <taxon>Eukaryota</taxon>
        <taxon>Rhodophyta</taxon>
        <taxon>Bangiophyceae</taxon>
        <taxon>Galdieriales</taxon>
        <taxon>Galdieriaceae</taxon>
        <taxon>Galdieria</taxon>
    </lineage>
</organism>
<dbReference type="Pfam" id="PF20263">
    <property type="entry name" value="LYRM2-like"/>
    <property type="match status" value="1"/>
</dbReference>
<comment type="caution">
    <text evidence="2">The sequence shown here is derived from an EMBL/GenBank/DDBJ whole genome shotgun (WGS) entry which is preliminary data.</text>
</comment>
<keyword evidence="4" id="KW-1185">Reference proteome</keyword>
<protein>
    <recommendedName>
        <fullName evidence="1">LYR motif-containing protein Cup1-like N-terminal domain-containing protein</fullName>
    </recommendedName>
</protein>
<proteinExistence type="predicted"/>
<evidence type="ECO:0000259" key="1">
    <source>
        <dbReference type="Pfam" id="PF20263"/>
    </source>
</evidence>
<accession>A0AAV9I3C3</accession>
<sequence>MLQSNAIGFALPLALELYRKLLRNARHLPDPVVRSYVFYQTKRLFRERQFEFGRQKLNNYFKQGGYALRVVRRAVGGDTKAFGKLVALAYCIKGSGKHDLGIQEWEKESQKRKSSKKHAKSLVGEPILLPEPLQRVIEKQVATLPRSLRRVYRHVIGFDDVLVRIKHKNQSERNVAIYSEAPVSKVGELGNLHIFREERLPEQFVYERTIYAHGRDKVQQFSRQIKKIPPWLIPFF</sequence>
<dbReference type="EMBL" id="JANCYU010000005">
    <property type="protein sequence ID" value="KAK4522467.1"/>
    <property type="molecule type" value="Genomic_DNA"/>
</dbReference>
<evidence type="ECO:0000313" key="3">
    <source>
        <dbReference type="EMBL" id="KAK4522875.1"/>
    </source>
</evidence>
<reference evidence="2 4" key="1">
    <citation type="submission" date="2022-07" db="EMBL/GenBank/DDBJ databases">
        <title>Genome-wide signatures of adaptation to extreme environments.</title>
        <authorList>
            <person name="Cho C.H."/>
            <person name="Yoon H.S."/>
        </authorList>
    </citation>
    <scope>NUCLEOTIDE SEQUENCE [LARGE SCALE GENOMIC DNA]</scope>
    <source>
        <strain evidence="2 4">108.79 E11</strain>
    </source>
</reference>
<dbReference type="Proteomes" id="UP001300502">
    <property type="component" value="Unassembled WGS sequence"/>
</dbReference>
<dbReference type="CDD" id="cd20273">
    <property type="entry name" value="Complex1_LYR_unchar"/>
    <property type="match status" value="1"/>
</dbReference>
<dbReference type="EMBL" id="JANCYU010000009">
    <property type="protein sequence ID" value="KAK4522875.1"/>
    <property type="molecule type" value="Genomic_DNA"/>
</dbReference>